<name>A0A2H4JAH6_9CAUD</name>
<accession>A0A2H4JAH6</accession>
<gene>
    <name evidence="2" type="ORF">10S13_42</name>
</gene>
<keyword evidence="1" id="KW-0812">Transmembrane</keyword>
<protein>
    <submittedName>
        <fullName evidence="2">Uncharacterized protein</fullName>
    </submittedName>
</protein>
<evidence type="ECO:0000256" key="1">
    <source>
        <dbReference type="SAM" id="Phobius"/>
    </source>
</evidence>
<reference evidence="2" key="1">
    <citation type="submission" date="2017-06" db="EMBL/GenBank/DDBJ databases">
        <title>Novel phages from South African skin metaviromes.</title>
        <authorList>
            <person name="van Zyl L.J."/>
            <person name="Abrahams Y."/>
            <person name="Stander E.A."/>
            <person name="Kirby B.M."/>
            <person name="Clavaud C."/>
            <person name="Farcet C."/>
            <person name="Breton L."/>
            <person name="Trindade M.I."/>
        </authorList>
    </citation>
    <scope>NUCLEOTIDE SEQUENCE</scope>
</reference>
<feature type="transmembrane region" description="Helical" evidence="1">
    <location>
        <begin position="12"/>
        <end position="29"/>
    </location>
</feature>
<feature type="transmembrane region" description="Helical" evidence="1">
    <location>
        <begin position="49"/>
        <end position="67"/>
    </location>
</feature>
<proteinExistence type="predicted"/>
<keyword evidence="1" id="KW-0472">Membrane</keyword>
<organism evidence="2">
    <name type="scientific">uncultured Caudovirales phage</name>
    <dbReference type="NCBI Taxonomy" id="2100421"/>
    <lineage>
        <taxon>Viruses</taxon>
        <taxon>Duplodnaviria</taxon>
        <taxon>Heunggongvirae</taxon>
        <taxon>Uroviricota</taxon>
        <taxon>Caudoviricetes</taxon>
        <taxon>Peduoviridae</taxon>
        <taxon>Maltschvirus</taxon>
        <taxon>Maltschvirus maltsch</taxon>
    </lineage>
</organism>
<sequence length="148" mass="17722">MRKTSTIENISIMYLLYFYVTLFFTPRLFEAEHSDLYKALQRVMESQDAWEFTSLTLIILYVITLFIKHYVAEMFINGIVGLFFALITVTYVFTYPNIGAGLFMFVSYYCFRQVYRASNRHEYMQVRKVKQKLSDSEDCEYKQYKGEK</sequence>
<dbReference type="EMBL" id="MF417891">
    <property type="protein sequence ID" value="ASN69506.1"/>
    <property type="molecule type" value="Genomic_DNA"/>
</dbReference>
<evidence type="ECO:0000313" key="2">
    <source>
        <dbReference type="EMBL" id="ASN69506.1"/>
    </source>
</evidence>
<feature type="transmembrane region" description="Helical" evidence="1">
    <location>
        <begin position="74"/>
        <end position="92"/>
    </location>
</feature>
<keyword evidence="1" id="KW-1133">Transmembrane helix</keyword>
<feature type="transmembrane region" description="Helical" evidence="1">
    <location>
        <begin position="98"/>
        <end position="115"/>
    </location>
</feature>